<dbReference type="AlphaFoldDB" id="A0A9J6ASZ0"/>
<gene>
    <name evidence="1" type="ORF">H5410_012911</name>
</gene>
<comment type="caution">
    <text evidence="1">The sequence shown here is derived from an EMBL/GenBank/DDBJ whole genome shotgun (WGS) entry which is preliminary data.</text>
</comment>
<accession>A0A9J6ASZ0</accession>
<evidence type="ECO:0000313" key="1">
    <source>
        <dbReference type="EMBL" id="KAG5627693.1"/>
    </source>
</evidence>
<protein>
    <submittedName>
        <fullName evidence="1">Uncharacterized protein</fullName>
    </submittedName>
</protein>
<keyword evidence="2" id="KW-1185">Reference proteome</keyword>
<evidence type="ECO:0000313" key="2">
    <source>
        <dbReference type="Proteomes" id="UP000824120"/>
    </source>
</evidence>
<proteinExistence type="predicted"/>
<organism evidence="1 2">
    <name type="scientific">Solanum commersonii</name>
    <name type="common">Commerson's wild potato</name>
    <name type="synonym">Commerson's nightshade</name>
    <dbReference type="NCBI Taxonomy" id="4109"/>
    <lineage>
        <taxon>Eukaryota</taxon>
        <taxon>Viridiplantae</taxon>
        <taxon>Streptophyta</taxon>
        <taxon>Embryophyta</taxon>
        <taxon>Tracheophyta</taxon>
        <taxon>Spermatophyta</taxon>
        <taxon>Magnoliopsida</taxon>
        <taxon>eudicotyledons</taxon>
        <taxon>Gunneridae</taxon>
        <taxon>Pentapetalae</taxon>
        <taxon>asterids</taxon>
        <taxon>lamiids</taxon>
        <taxon>Solanales</taxon>
        <taxon>Solanaceae</taxon>
        <taxon>Solanoideae</taxon>
        <taxon>Solaneae</taxon>
        <taxon>Solanum</taxon>
    </lineage>
</organism>
<dbReference type="Proteomes" id="UP000824120">
    <property type="component" value="Chromosome 2"/>
</dbReference>
<dbReference type="EMBL" id="JACXVP010000002">
    <property type="protein sequence ID" value="KAG5627693.1"/>
    <property type="molecule type" value="Genomic_DNA"/>
</dbReference>
<reference evidence="1 2" key="1">
    <citation type="submission" date="2020-09" db="EMBL/GenBank/DDBJ databases">
        <title>De no assembly of potato wild relative species, Solanum commersonii.</title>
        <authorList>
            <person name="Cho K."/>
        </authorList>
    </citation>
    <scope>NUCLEOTIDE SEQUENCE [LARGE SCALE GENOMIC DNA]</scope>
    <source>
        <strain evidence="1">LZ3.2</strain>
        <tissue evidence="1">Leaf</tissue>
    </source>
</reference>
<sequence>MALCVHTYKHKGMWNKVDQIEKLLILESKKCRAAAKQRGSKTVAIGRTIVICKSRKQKLRRCKLLVKEAASYRHGFNCLDDHKRNFTDMKQIKGSLLDCTGLASQLCQSQISWNLLYKSAFDSMIIKNVFLNIEHIPRL</sequence>
<name>A0A9J6ASZ0_SOLCO</name>